<feature type="compositionally biased region" description="Basic and acidic residues" evidence="3">
    <location>
        <begin position="147"/>
        <end position="164"/>
    </location>
</feature>
<feature type="region of interest" description="Disordered" evidence="3">
    <location>
        <begin position="354"/>
        <end position="391"/>
    </location>
</feature>
<comment type="subcellular location">
    <subcellularLocation>
        <location evidence="1">Nucleus</location>
    </subcellularLocation>
</comment>
<evidence type="ECO:0000256" key="3">
    <source>
        <dbReference type="SAM" id="MobiDB-lite"/>
    </source>
</evidence>
<keyword evidence="6" id="KW-1185">Reference proteome</keyword>
<name>A0A4U0USH5_9PEZI</name>
<dbReference type="Proteomes" id="UP000308768">
    <property type="component" value="Unassembled WGS sequence"/>
</dbReference>
<evidence type="ECO:0000256" key="2">
    <source>
        <dbReference type="ARBA" id="ARBA00023242"/>
    </source>
</evidence>
<gene>
    <name evidence="5" type="ORF">B0A49_13724</name>
</gene>
<dbReference type="STRING" id="331657.A0A4U0USH5"/>
<dbReference type="SMART" id="SM01176">
    <property type="entry name" value="DUF4208"/>
    <property type="match status" value="1"/>
</dbReference>
<protein>
    <recommendedName>
        <fullName evidence="4">Chromodomain-helicase-DNA-binding protein 1-like C-terminal domain-containing protein</fullName>
    </recommendedName>
</protein>
<feature type="compositionally biased region" description="Basic and acidic residues" evidence="3">
    <location>
        <begin position="222"/>
        <end position="239"/>
    </location>
</feature>
<dbReference type="Pfam" id="PF13907">
    <property type="entry name" value="CHD1-like_C"/>
    <property type="match status" value="1"/>
</dbReference>
<comment type="caution">
    <text evidence="5">The sequence shown here is derived from an EMBL/GenBank/DDBJ whole genome shotgun (WGS) entry which is preliminary data.</text>
</comment>
<dbReference type="EMBL" id="NAJN01003474">
    <property type="protein sequence ID" value="TKA38991.1"/>
    <property type="molecule type" value="Genomic_DNA"/>
</dbReference>
<keyword evidence="2" id="KW-0539">Nucleus</keyword>
<reference evidence="5 6" key="1">
    <citation type="submission" date="2017-03" db="EMBL/GenBank/DDBJ databases">
        <title>Genomes of endolithic fungi from Antarctica.</title>
        <authorList>
            <person name="Coleine C."/>
            <person name="Masonjones S."/>
            <person name="Stajich J.E."/>
        </authorList>
    </citation>
    <scope>NUCLEOTIDE SEQUENCE [LARGE SCALE GENOMIC DNA]</scope>
    <source>
        <strain evidence="5 6">CCFEE 5187</strain>
    </source>
</reference>
<evidence type="ECO:0000259" key="4">
    <source>
        <dbReference type="SMART" id="SM01176"/>
    </source>
</evidence>
<feature type="compositionally biased region" description="Basic and acidic residues" evidence="3">
    <location>
        <begin position="1"/>
        <end position="22"/>
    </location>
</feature>
<sequence>FYLEEHRVDKKEERTKGDEKTAKSPGAVHLVRRANYLLSVLKDKQSNGTNVAAKRAIENHHRNNRKQMSSHRGLERHGSVSASPAPGGIRKGHREADRPRHGGHSQSEYRQRNGAQELGRKASHEHESKHKHSRSDHDSAPQLGRKASSEHESRYKHSRSDHDSALQLGRKASSEHESKYKHSRSDHDSALQLGRKASHEHESKYKHSRSDHDSAPQLGRKASSEHESRHKPSRPEQRKHLQPHGSSPLASGPDAKTSVNSDDNVTRLFQPVRHNLERLRNATKANFKDDDNRLKNIKMSLIAIGNFIKAQGAPSLEARLWDYVSDNYWPQAKKAEKRVSGSKLETMYTKISEKDAAGGAKEAPTVPDALADGEASQIKAETNGVSKKLKT</sequence>
<proteinExistence type="predicted"/>
<evidence type="ECO:0000256" key="1">
    <source>
        <dbReference type="ARBA" id="ARBA00004123"/>
    </source>
</evidence>
<feature type="region of interest" description="Disordered" evidence="3">
    <location>
        <begin position="1"/>
        <end position="27"/>
    </location>
</feature>
<evidence type="ECO:0000313" key="6">
    <source>
        <dbReference type="Proteomes" id="UP000308768"/>
    </source>
</evidence>
<feature type="compositionally biased region" description="Basic and acidic residues" evidence="3">
    <location>
        <begin position="197"/>
        <end position="214"/>
    </location>
</feature>
<feature type="domain" description="Chromodomain-helicase-DNA-binding protein 1-like C-terminal" evidence="4">
    <location>
        <begin position="246"/>
        <end position="351"/>
    </location>
</feature>
<dbReference type="GO" id="GO:0005634">
    <property type="term" value="C:nucleus"/>
    <property type="evidence" value="ECO:0007669"/>
    <property type="project" value="UniProtKB-SubCell"/>
</dbReference>
<dbReference type="InterPro" id="IPR025260">
    <property type="entry name" value="CHD1-like_C"/>
</dbReference>
<dbReference type="AlphaFoldDB" id="A0A4U0USH5"/>
<feature type="non-terminal residue" evidence="5">
    <location>
        <position position="1"/>
    </location>
</feature>
<evidence type="ECO:0000313" key="5">
    <source>
        <dbReference type="EMBL" id="TKA38991.1"/>
    </source>
</evidence>
<organism evidence="5 6">
    <name type="scientific">Cryomyces minteri</name>
    <dbReference type="NCBI Taxonomy" id="331657"/>
    <lineage>
        <taxon>Eukaryota</taxon>
        <taxon>Fungi</taxon>
        <taxon>Dikarya</taxon>
        <taxon>Ascomycota</taxon>
        <taxon>Pezizomycotina</taxon>
        <taxon>Dothideomycetes</taxon>
        <taxon>Dothideomycetes incertae sedis</taxon>
        <taxon>Cryomyces</taxon>
    </lineage>
</organism>
<feature type="compositionally biased region" description="Basic and acidic residues" evidence="3">
    <location>
        <begin position="172"/>
        <end position="189"/>
    </location>
</feature>
<accession>A0A4U0USH5</accession>
<feature type="region of interest" description="Disordered" evidence="3">
    <location>
        <begin position="41"/>
        <end position="261"/>
    </location>
</feature>
<feature type="compositionally biased region" description="Basic and acidic residues" evidence="3">
    <location>
        <begin position="118"/>
        <end position="128"/>
    </location>
</feature>